<gene>
    <name evidence="2" type="ORF">RIF29_16291</name>
</gene>
<dbReference type="Pfam" id="PF13966">
    <property type="entry name" value="zf-RVT"/>
    <property type="match status" value="1"/>
</dbReference>
<reference evidence="2 3" key="1">
    <citation type="submission" date="2024-01" db="EMBL/GenBank/DDBJ databases">
        <title>The genomes of 5 underutilized Papilionoideae crops provide insights into root nodulation and disease resistanc.</title>
        <authorList>
            <person name="Yuan L."/>
        </authorList>
    </citation>
    <scope>NUCLEOTIDE SEQUENCE [LARGE SCALE GENOMIC DNA]</scope>
    <source>
        <strain evidence="2">ZHUSHIDOU_FW_LH</strain>
        <tissue evidence="2">Leaf</tissue>
    </source>
</reference>
<comment type="caution">
    <text evidence="2">The sequence shown here is derived from an EMBL/GenBank/DDBJ whole genome shotgun (WGS) entry which is preliminary data.</text>
</comment>
<dbReference type="Gene3D" id="3.30.420.10">
    <property type="entry name" value="Ribonuclease H-like superfamily/Ribonuclease H"/>
    <property type="match status" value="1"/>
</dbReference>
<protein>
    <recommendedName>
        <fullName evidence="1">Reverse transcriptase domain-containing protein</fullName>
    </recommendedName>
</protein>
<keyword evidence="3" id="KW-1185">Reference proteome</keyword>
<name>A0AAN9IDF2_CROPI</name>
<dbReference type="InterPro" id="IPR000477">
    <property type="entry name" value="RT_dom"/>
</dbReference>
<dbReference type="Proteomes" id="UP001372338">
    <property type="component" value="Unassembled WGS sequence"/>
</dbReference>
<dbReference type="EMBL" id="JAYWIO010000003">
    <property type="protein sequence ID" value="KAK7275182.1"/>
    <property type="molecule type" value="Genomic_DNA"/>
</dbReference>
<dbReference type="SUPFAM" id="SSF56672">
    <property type="entry name" value="DNA/RNA polymerases"/>
    <property type="match status" value="1"/>
</dbReference>
<dbReference type="InterPro" id="IPR002156">
    <property type="entry name" value="RNaseH_domain"/>
</dbReference>
<dbReference type="PANTHER" id="PTHR33116">
    <property type="entry name" value="REVERSE TRANSCRIPTASE ZINC-BINDING DOMAIN-CONTAINING PROTEIN-RELATED-RELATED"/>
    <property type="match status" value="1"/>
</dbReference>
<dbReference type="GO" id="GO:0004523">
    <property type="term" value="F:RNA-DNA hybrid ribonuclease activity"/>
    <property type="evidence" value="ECO:0007669"/>
    <property type="project" value="InterPro"/>
</dbReference>
<accession>A0AAN9IDF2</accession>
<dbReference type="PANTHER" id="PTHR33116:SF86">
    <property type="entry name" value="REVERSE TRANSCRIPTASE DOMAIN-CONTAINING PROTEIN"/>
    <property type="match status" value="1"/>
</dbReference>
<proteinExistence type="predicted"/>
<evidence type="ECO:0000313" key="3">
    <source>
        <dbReference type="Proteomes" id="UP001372338"/>
    </source>
</evidence>
<dbReference type="InterPro" id="IPR044730">
    <property type="entry name" value="RNase_H-like_dom_plant"/>
</dbReference>
<dbReference type="Pfam" id="PF00078">
    <property type="entry name" value="RVT_1"/>
    <property type="match status" value="1"/>
</dbReference>
<dbReference type="PROSITE" id="PS50878">
    <property type="entry name" value="RT_POL"/>
    <property type="match status" value="1"/>
</dbReference>
<dbReference type="CDD" id="cd01650">
    <property type="entry name" value="RT_nLTR_like"/>
    <property type="match status" value="1"/>
</dbReference>
<organism evidence="2 3">
    <name type="scientific">Crotalaria pallida</name>
    <name type="common">Smooth rattlebox</name>
    <name type="synonym">Crotalaria striata</name>
    <dbReference type="NCBI Taxonomy" id="3830"/>
    <lineage>
        <taxon>Eukaryota</taxon>
        <taxon>Viridiplantae</taxon>
        <taxon>Streptophyta</taxon>
        <taxon>Embryophyta</taxon>
        <taxon>Tracheophyta</taxon>
        <taxon>Spermatophyta</taxon>
        <taxon>Magnoliopsida</taxon>
        <taxon>eudicotyledons</taxon>
        <taxon>Gunneridae</taxon>
        <taxon>Pentapetalae</taxon>
        <taxon>rosids</taxon>
        <taxon>fabids</taxon>
        <taxon>Fabales</taxon>
        <taxon>Fabaceae</taxon>
        <taxon>Papilionoideae</taxon>
        <taxon>50 kb inversion clade</taxon>
        <taxon>genistoids sensu lato</taxon>
        <taxon>core genistoids</taxon>
        <taxon>Crotalarieae</taxon>
        <taxon>Crotalaria</taxon>
    </lineage>
</organism>
<feature type="domain" description="Reverse transcriptase" evidence="1">
    <location>
        <begin position="140"/>
        <end position="421"/>
    </location>
</feature>
<dbReference type="AlphaFoldDB" id="A0AAN9IDF2"/>
<dbReference type="CDD" id="cd06222">
    <property type="entry name" value="RNase_H_like"/>
    <property type="match status" value="1"/>
</dbReference>
<evidence type="ECO:0000313" key="2">
    <source>
        <dbReference type="EMBL" id="KAK7275182.1"/>
    </source>
</evidence>
<dbReference type="GO" id="GO:0003676">
    <property type="term" value="F:nucleic acid binding"/>
    <property type="evidence" value="ECO:0007669"/>
    <property type="project" value="InterPro"/>
</dbReference>
<dbReference type="InterPro" id="IPR036397">
    <property type="entry name" value="RNaseH_sf"/>
</dbReference>
<dbReference type="Pfam" id="PF13456">
    <property type="entry name" value="RVT_3"/>
    <property type="match status" value="1"/>
</dbReference>
<dbReference type="InterPro" id="IPR026960">
    <property type="entry name" value="RVT-Znf"/>
</dbReference>
<evidence type="ECO:0000259" key="1">
    <source>
        <dbReference type="PROSITE" id="PS50878"/>
    </source>
</evidence>
<dbReference type="InterPro" id="IPR043502">
    <property type="entry name" value="DNA/RNA_pol_sf"/>
</dbReference>
<sequence>MMWNQRARANWLQYGERNTTFFHRKASQRQQRNNIESIMDDMGVVLDDEDNIAHHMGSYFQQLFQTSNPYGIEKVTELLKGRIDESQKALLDMPFTSDEMESTLFQMHPTKAPGKDGTPALFYQRFWHLVGRDVTNLVLRILNEGLNPSFINQTLIVLIPKIKKPLKVANFRPISLCNVIFKIVTKTIANRLKLILLTLVTENQSAFVPNRLITDNALIAFECFHYMKKTKGKKGTMAIKLYMSKAYDGVEWVFLESCLQNLGFSQHWVTLIINCVNTVSFSVMINGEPRHDFRAQRGLRQGDPLSPYLFILCSEVLSAMLTKAVSLKYIHGVKITPKAPIISHLFFADDNIVFSRASKEEAMVICSILHSYETASGQRVNYDKSELSFSRNVPSSRINEVEDLTKIKAVERHTKYLGLPTLIGRSKSYIFDFVKDRVWKKLKGWKEKSLSRAGREVHIKSVAQAIPTYVMGCFALPRSLCKRIDAMIAKFYWGGDTEAKSMHWLNWRKLTVAKKEGGMGFRVIHAFNRAILVKQWWRLMGNTSSLVHRVLKAKYFPNKPLQYFTKNNYSSYTWTSISSARWIIEEGTIWKVGDGTNIDIWEDKWCISLPNGRIHSGQQWRQQIKKVSDLIILETHSWDIGLIYSSFEEFEAKQILKIHLRRRCMEDKLIWRNSQDVEYTIKQGYHLVMARSEEGSSSTSIIAQDFPWSKIWNAHCMPRCRELLWRLCREILPIKANLFKRGIQTDAICPFCGEDEDTINHVFLHCSEVDKVWFGSPLGLRIERVKSQDLITWLGNTIKFGDKDSNGLIFTIIYALWFRRNEWVHKGKRQTWAQVLDRVHGLQVPPATIQDAPSREVAADVQDLEGAMVYFDAALQGEGTGFGMVIIESHGEFMAAATRLSYDSLDAKLAEASAFLWTMELLIDLGLTHVHVKSDCLTLVQAWKSRSSHTKRTYFHELIQEGANMPNHFTVFSFSHVMRKK</sequence>